<reference evidence="1" key="1">
    <citation type="submission" date="2023-07" db="EMBL/GenBank/DDBJ databases">
        <title>draft genome sequence of fig (Ficus carica).</title>
        <authorList>
            <person name="Takahashi T."/>
            <person name="Nishimura K."/>
        </authorList>
    </citation>
    <scope>NUCLEOTIDE SEQUENCE</scope>
</reference>
<protein>
    <submittedName>
        <fullName evidence="1">Uncharacterized protein</fullName>
    </submittedName>
</protein>
<dbReference type="EMBL" id="BTGU01000010">
    <property type="protein sequence ID" value="GMN40108.1"/>
    <property type="molecule type" value="Genomic_DNA"/>
</dbReference>
<comment type="caution">
    <text evidence="1">The sequence shown here is derived from an EMBL/GenBank/DDBJ whole genome shotgun (WGS) entry which is preliminary data.</text>
</comment>
<evidence type="ECO:0000313" key="2">
    <source>
        <dbReference type="Proteomes" id="UP001187192"/>
    </source>
</evidence>
<dbReference type="Proteomes" id="UP001187192">
    <property type="component" value="Unassembled WGS sequence"/>
</dbReference>
<name>A0AA88A6L5_FICCA</name>
<proteinExistence type="predicted"/>
<evidence type="ECO:0000313" key="1">
    <source>
        <dbReference type="EMBL" id="GMN40108.1"/>
    </source>
</evidence>
<organism evidence="1 2">
    <name type="scientific">Ficus carica</name>
    <name type="common">Common fig</name>
    <dbReference type="NCBI Taxonomy" id="3494"/>
    <lineage>
        <taxon>Eukaryota</taxon>
        <taxon>Viridiplantae</taxon>
        <taxon>Streptophyta</taxon>
        <taxon>Embryophyta</taxon>
        <taxon>Tracheophyta</taxon>
        <taxon>Spermatophyta</taxon>
        <taxon>Magnoliopsida</taxon>
        <taxon>eudicotyledons</taxon>
        <taxon>Gunneridae</taxon>
        <taxon>Pentapetalae</taxon>
        <taxon>rosids</taxon>
        <taxon>fabids</taxon>
        <taxon>Rosales</taxon>
        <taxon>Moraceae</taxon>
        <taxon>Ficeae</taxon>
        <taxon>Ficus</taxon>
    </lineage>
</organism>
<keyword evidence="2" id="KW-1185">Reference proteome</keyword>
<dbReference type="AlphaFoldDB" id="A0AA88A6L5"/>
<accession>A0AA88A6L5</accession>
<gene>
    <name evidence="1" type="ORF">TIFTF001_009339</name>
</gene>
<sequence length="154" mass="17383">MNISSLCLLCHVEFEITSHASSIELWITPPLFAKRVNYWEIFCCVMALIGKKFTDSISHQEVEEATIWDDVGRILSACAKRIIGCFSPHLAKCLVVRGRVSCWQMRLVSKVGFWESDAINVVKVVRSPAPQAPEVPIIHDIRDVMIHTNSDDIC</sequence>